<protein>
    <recommendedName>
        <fullName evidence="4">DUF1576 domain-containing protein</fullName>
    </recommendedName>
</protein>
<evidence type="ECO:0000313" key="3">
    <source>
        <dbReference type="Proteomes" id="UP000000845"/>
    </source>
</evidence>
<keyword evidence="3" id="KW-1185">Reference proteome</keyword>
<feature type="transmembrane region" description="Helical" evidence="1">
    <location>
        <begin position="176"/>
        <end position="197"/>
    </location>
</feature>
<dbReference type="EMBL" id="CP001739">
    <property type="protein sequence ID" value="ACZ10005.1"/>
    <property type="molecule type" value="Genomic_DNA"/>
</dbReference>
<proteinExistence type="predicted"/>
<reference evidence="2 3" key="2">
    <citation type="journal article" date="2010" name="Stand. Genomic Sci.">
        <title>Complete genome sequence of Sebaldella termitidis type strain (NCTC 11300).</title>
        <authorList>
            <person name="Harmon-Smith M."/>
            <person name="Celia L."/>
            <person name="Chertkov O."/>
            <person name="Lapidus A."/>
            <person name="Copeland A."/>
            <person name="Glavina Del Rio T."/>
            <person name="Nolan M."/>
            <person name="Lucas S."/>
            <person name="Tice H."/>
            <person name="Cheng J.F."/>
            <person name="Han C."/>
            <person name="Detter J.C."/>
            <person name="Bruce D."/>
            <person name="Goodwin L."/>
            <person name="Pitluck S."/>
            <person name="Pati A."/>
            <person name="Liolios K."/>
            <person name="Ivanova N."/>
            <person name="Mavromatis K."/>
            <person name="Mikhailova N."/>
            <person name="Chen A."/>
            <person name="Palaniappan K."/>
            <person name="Land M."/>
            <person name="Hauser L."/>
            <person name="Chang Y.J."/>
            <person name="Jeffries C.D."/>
            <person name="Brettin T."/>
            <person name="Goker M."/>
            <person name="Beck B."/>
            <person name="Bristow J."/>
            <person name="Eisen J.A."/>
            <person name="Markowitz V."/>
            <person name="Hugenholtz P."/>
            <person name="Kyrpides N.C."/>
            <person name="Klenk H.P."/>
            <person name="Chen F."/>
        </authorList>
    </citation>
    <scope>NUCLEOTIDE SEQUENCE [LARGE SCALE GENOMIC DNA]</scope>
    <source>
        <strain evidence="3">ATCC 33386 / NCTC 11300</strain>
    </source>
</reference>
<reference evidence="3" key="1">
    <citation type="submission" date="2009-09" db="EMBL/GenBank/DDBJ databases">
        <title>The complete chromosome of Sebaldella termitidis ATCC 33386.</title>
        <authorList>
            <consortium name="US DOE Joint Genome Institute (JGI-PGF)"/>
            <person name="Lucas S."/>
            <person name="Copeland A."/>
            <person name="Lapidus A."/>
            <person name="Glavina del Rio T."/>
            <person name="Dalin E."/>
            <person name="Tice H."/>
            <person name="Bruce D."/>
            <person name="Goodwin L."/>
            <person name="Pitluck S."/>
            <person name="Kyrpides N."/>
            <person name="Mavromatis K."/>
            <person name="Ivanova N."/>
            <person name="Mikhailova N."/>
            <person name="Sims D."/>
            <person name="Meincke L."/>
            <person name="Brettin T."/>
            <person name="Detter J.C."/>
            <person name="Han C."/>
            <person name="Larimer F."/>
            <person name="Land M."/>
            <person name="Hauser L."/>
            <person name="Markowitz V."/>
            <person name="Cheng J.F."/>
            <person name="Hugenholtz P."/>
            <person name="Woyke T."/>
            <person name="Wu D."/>
            <person name="Eisen J.A."/>
        </authorList>
    </citation>
    <scope>NUCLEOTIDE SEQUENCE [LARGE SCALE GENOMIC DNA]</scope>
    <source>
        <strain evidence="3">ATCC 33386 / NCTC 11300</strain>
    </source>
</reference>
<gene>
    <name evidence="2" type="ordered locus">Sterm_3164</name>
</gene>
<keyword evidence="1" id="KW-0812">Transmembrane</keyword>
<feature type="transmembrane region" description="Helical" evidence="1">
    <location>
        <begin position="353"/>
        <end position="373"/>
    </location>
</feature>
<keyword evidence="1" id="KW-1133">Transmembrane helix</keyword>
<feature type="transmembrane region" description="Helical" evidence="1">
    <location>
        <begin position="314"/>
        <end position="341"/>
    </location>
</feature>
<dbReference type="RefSeq" id="WP_012862587.1">
    <property type="nucleotide sequence ID" value="NC_013517.1"/>
</dbReference>
<keyword evidence="1" id="KW-0472">Membrane</keyword>
<organism evidence="2 3">
    <name type="scientific">Sebaldella termitidis (strain ATCC 33386 / NCTC 11300)</name>
    <dbReference type="NCBI Taxonomy" id="526218"/>
    <lineage>
        <taxon>Bacteria</taxon>
        <taxon>Fusobacteriati</taxon>
        <taxon>Fusobacteriota</taxon>
        <taxon>Fusobacteriia</taxon>
        <taxon>Fusobacteriales</taxon>
        <taxon>Leptotrichiaceae</taxon>
        <taxon>Sebaldella</taxon>
    </lineage>
</organism>
<sequence length="407" mass="44812">MIIKKIEHIDLILLFFLAIIFVTTPVQELGTGLMRLIISRDTLITDYTSVSGIGPTLLNVFFVMAFTLFVQRINRIELNGFVMAGLLTTMGFSFFGKNIYNILPVYAGVYLYSRFNNKPFRQYFVIAMFGAGLAPIATNTIELNIFWIILGISIKIFYGFILVPLASHIIRFHNGYVLYNIGFTGGIFAMLFTGIFRTLGYELDVVVDVNQSQYVHQILLMILLSISGYFLLFGIIKGGFCWHKYKRMMSMSGRAITDYYGLFGEEMTLINMGVVGLLLTMVALSTGLTLNGATVGSIISVIGFAAFGKNPKNITPVIIGCLLIIAATNATITPAVILTIIFVTGLAPLAGEYGFFIGIIAGVMHFCLVQYTADWQGGANLYNNGFAGGFVAGIIHSIMDSLFRRKA</sequence>
<dbReference type="InterPro" id="IPR011470">
    <property type="entry name" value="DUF1576"/>
</dbReference>
<dbReference type="eggNOG" id="ENOG502Z7MK">
    <property type="taxonomic scope" value="Bacteria"/>
</dbReference>
<feature type="transmembrane region" description="Helical" evidence="1">
    <location>
        <begin position="385"/>
        <end position="403"/>
    </location>
</feature>
<feature type="transmembrane region" description="Helical" evidence="1">
    <location>
        <begin position="120"/>
        <end position="138"/>
    </location>
</feature>
<feature type="transmembrane region" description="Helical" evidence="1">
    <location>
        <begin position="81"/>
        <end position="100"/>
    </location>
</feature>
<evidence type="ECO:0000256" key="1">
    <source>
        <dbReference type="SAM" id="Phobius"/>
    </source>
</evidence>
<evidence type="ECO:0000313" key="2">
    <source>
        <dbReference type="EMBL" id="ACZ10005.1"/>
    </source>
</evidence>
<feature type="transmembrane region" description="Helical" evidence="1">
    <location>
        <begin position="218"/>
        <end position="240"/>
    </location>
</feature>
<name>D1APH1_SEBTE</name>
<dbReference type="Pfam" id="PF07613">
    <property type="entry name" value="DUF1576"/>
    <property type="match status" value="2"/>
</dbReference>
<feature type="transmembrane region" description="Helical" evidence="1">
    <location>
        <begin position="50"/>
        <end position="69"/>
    </location>
</feature>
<dbReference type="STRING" id="526218.Sterm_3164"/>
<feature type="transmembrane region" description="Helical" evidence="1">
    <location>
        <begin position="12"/>
        <end position="38"/>
    </location>
</feature>
<dbReference type="HOGENOM" id="CLU_031185_0_0_0"/>
<dbReference type="KEGG" id="str:Sterm_3164"/>
<evidence type="ECO:0008006" key="4">
    <source>
        <dbReference type="Google" id="ProtNLM"/>
    </source>
</evidence>
<feature type="transmembrane region" description="Helical" evidence="1">
    <location>
        <begin position="288"/>
        <end position="308"/>
    </location>
</feature>
<dbReference type="AlphaFoldDB" id="D1APH1"/>
<feature type="transmembrane region" description="Helical" evidence="1">
    <location>
        <begin position="145"/>
        <end position="170"/>
    </location>
</feature>
<accession>D1APH1</accession>
<dbReference type="Proteomes" id="UP000000845">
    <property type="component" value="Chromosome"/>
</dbReference>
<feature type="transmembrane region" description="Helical" evidence="1">
    <location>
        <begin position="260"/>
        <end position="281"/>
    </location>
</feature>